<dbReference type="GO" id="GO:0016829">
    <property type="term" value="F:lyase activity"/>
    <property type="evidence" value="ECO:0007669"/>
    <property type="project" value="UniProtKB-KW"/>
</dbReference>
<dbReference type="AlphaFoldDB" id="A0A212RA87"/>
<dbReference type="InterPro" id="IPR014748">
    <property type="entry name" value="Enoyl-CoA_hydra_C"/>
</dbReference>
<dbReference type="RefSeq" id="WP_088520276.1">
    <property type="nucleotide sequence ID" value="NZ_FYDG01000003.1"/>
</dbReference>
<evidence type="ECO:0000313" key="3">
    <source>
        <dbReference type="EMBL" id="SNB69074.1"/>
    </source>
</evidence>
<evidence type="ECO:0000256" key="2">
    <source>
        <dbReference type="ARBA" id="ARBA00023239"/>
    </source>
</evidence>
<dbReference type="InterPro" id="IPR029045">
    <property type="entry name" value="ClpP/crotonase-like_dom_sf"/>
</dbReference>
<organism evidence="3 4">
    <name type="scientific">Rhodoblastus acidophilus</name>
    <name type="common">Rhodopseudomonas acidophila</name>
    <dbReference type="NCBI Taxonomy" id="1074"/>
    <lineage>
        <taxon>Bacteria</taxon>
        <taxon>Pseudomonadati</taxon>
        <taxon>Pseudomonadota</taxon>
        <taxon>Alphaproteobacteria</taxon>
        <taxon>Hyphomicrobiales</taxon>
        <taxon>Rhodoblastaceae</taxon>
        <taxon>Rhodoblastus</taxon>
    </lineage>
</organism>
<protein>
    <submittedName>
        <fullName evidence="3">Enoyl-CoA hydratase/carnithine racemase</fullName>
    </submittedName>
</protein>
<dbReference type="InterPro" id="IPR001753">
    <property type="entry name" value="Enoyl-CoA_hydra/iso"/>
</dbReference>
<proteinExistence type="inferred from homology"/>
<dbReference type="SUPFAM" id="SSF52096">
    <property type="entry name" value="ClpP/crotonase"/>
    <property type="match status" value="1"/>
</dbReference>
<dbReference type="Proteomes" id="UP000198418">
    <property type="component" value="Unassembled WGS sequence"/>
</dbReference>
<keyword evidence="2" id="KW-0456">Lyase</keyword>
<dbReference type="NCBIfam" id="NF004796">
    <property type="entry name" value="PRK06144.1"/>
    <property type="match status" value="1"/>
</dbReference>
<keyword evidence="4" id="KW-1185">Reference proteome</keyword>
<gene>
    <name evidence="3" type="ORF">SAMN06265338_103156</name>
</gene>
<comment type="similarity">
    <text evidence="1">Belongs to the enoyl-CoA hydratase/isomerase family.</text>
</comment>
<sequence length="256" mass="27637">MTDITLYEQRGEIAHFVFNRPQARNALTFEMYEHLYQAVLRVNEDRTVKALLISGAGGKAFAAGTDIAEFRALNSDQDCIDYETKIERILSALEQCRVPTLAAIAGACTGGGAAIAACCDLRLAASDAKFGFPIARTLGNCLSVANYGRLVHLIGAARVKDLIFTARLIGAEEARMFGLVGEIVAPEALMARAEELAKTVAGHAPLTLSATKQALLRLRPPMETGADLVVMCYRSQDFQEGMEAFLAKRPPNWTGA</sequence>
<dbReference type="Pfam" id="PF00378">
    <property type="entry name" value="ECH_1"/>
    <property type="match status" value="1"/>
</dbReference>
<dbReference type="OrthoDB" id="9810797at2"/>
<dbReference type="PANTHER" id="PTHR11941:SF54">
    <property type="entry name" value="ENOYL-COA HYDRATASE, MITOCHONDRIAL"/>
    <property type="match status" value="1"/>
</dbReference>
<name>A0A212RA87_RHOAC</name>
<dbReference type="GO" id="GO:0006635">
    <property type="term" value="P:fatty acid beta-oxidation"/>
    <property type="evidence" value="ECO:0007669"/>
    <property type="project" value="TreeGrafter"/>
</dbReference>
<dbReference type="Gene3D" id="3.90.226.10">
    <property type="entry name" value="2-enoyl-CoA Hydratase, Chain A, domain 1"/>
    <property type="match status" value="1"/>
</dbReference>
<evidence type="ECO:0000256" key="1">
    <source>
        <dbReference type="ARBA" id="ARBA00005254"/>
    </source>
</evidence>
<dbReference type="Gene3D" id="1.10.12.10">
    <property type="entry name" value="Lyase 2-enoyl-coa Hydratase, Chain A, domain 2"/>
    <property type="match status" value="1"/>
</dbReference>
<accession>A0A212RA87</accession>
<dbReference type="PANTHER" id="PTHR11941">
    <property type="entry name" value="ENOYL-COA HYDRATASE-RELATED"/>
    <property type="match status" value="1"/>
</dbReference>
<reference evidence="4" key="1">
    <citation type="submission" date="2017-06" db="EMBL/GenBank/DDBJ databases">
        <authorList>
            <person name="Varghese N."/>
            <person name="Submissions S."/>
        </authorList>
    </citation>
    <scope>NUCLEOTIDE SEQUENCE [LARGE SCALE GENOMIC DNA]</scope>
    <source>
        <strain evidence="4">DSM 137</strain>
    </source>
</reference>
<dbReference type="EMBL" id="FYDG01000003">
    <property type="protein sequence ID" value="SNB69074.1"/>
    <property type="molecule type" value="Genomic_DNA"/>
</dbReference>
<dbReference type="CDD" id="cd06558">
    <property type="entry name" value="crotonase-like"/>
    <property type="match status" value="1"/>
</dbReference>
<evidence type="ECO:0000313" key="4">
    <source>
        <dbReference type="Proteomes" id="UP000198418"/>
    </source>
</evidence>